<keyword evidence="2" id="KW-0378">Hydrolase</keyword>
<evidence type="ECO:0000259" key="5">
    <source>
        <dbReference type="SMART" id="SM00797"/>
    </source>
</evidence>
<dbReference type="Gene3D" id="2.40.100.10">
    <property type="entry name" value="Cyclophilin-like"/>
    <property type="match status" value="1"/>
</dbReference>
<keyword evidence="1" id="KW-0547">Nucleotide-binding</keyword>
<dbReference type="SUPFAM" id="SSF56112">
    <property type="entry name" value="Protein kinase-like (PK-like)"/>
    <property type="match status" value="1"/>
</dbReference>
<dbReference type="Gene3D" id="3.90.1200.10">
    <property type="match status" value="1"/>
</dbReference>
<organism evidence="6 7">
    <name type="scientific">Mesorhizobium ventifaucium</name>
    <dbReference type="NCBI Taxonomy" id="666020"/>
    <lineage>
        <taxon>Bacteria</taxon>
        <taxon>Pseudomonadati</taxon>
        <taxon>Pseudomonadota</taxon>
        <taxon>Alphaproteobacteria</taxon>
        <taxon>Hyphomicrobiales</taxon>
        <taxon>Phyllobacteriaceae</taxon>
        <taxon>Mesorhizobium</taxon>
    </lineage>
</organism>
<dbReference type="PANTHER" id="PTHR43309:SF3">
    <property type="entry name" value="5-OXOPROLINASE SUBUNIT C"/>
    <property type="match status" value="1"/>
</dbReference>
<dbReference type="InterPro" id="IPR029000">
    <property type="entry name" value="Cyclophilin-like_dom_sf"/>
</dbReference>
<evidence type="ECO:0000256" key="1">
    <source>
        <dbReference type="ARBA" id="ARBA00022741"/>
    </source>
</evidence>
<sequence length="692" mass="74654">MIEVIKPGLETSIQELPGRLGFWAQGFPPSGPVDEWSFRLANLLVGNDRDAAALECQFLGPSLRFNADGFIAIAGAPMGAAIDGVPIRMWVTVPVKTGQILTMGAATTGARTYVAFAGGIDTPPVLGSRSTFHMAGVGGIDGFALKAGQTIPLASANGSAGHLRVPEEARPAIGESSAALVECMPGPNDDWLDEAAIDMFFASEWSVQARSNRTGIRLSGPTFTFAEKALNKLPEHGQDASNIVDHGYPLGAVNLAGQTPIILINDGPSAGGFINPFTIPRAAFWKLAHLRPNTVVRFRKVDLAEANAMRRELDRRCRIETLLGDFNPPELADPTPKRGKMPSALATPPPSAFRTQSPKMSLGDIQDVLAKNYGIRGAVTLLTSERDLTAHVVAAHGGREFVFKVANSSEDPAVVDLQNKALDHVASMSCDVPVPEVIRSLDGASQITLHIDGNRHVARTLSYLQGVPVHMTQSTSKQRKALGASLAGLSLALADFTHPAAGHGILWDLKNTAKLEEHTQSISDAAKRKLVEKTMCRFRDHVKVIEPSLRHQVVHNDFNPHNVLVDQSEHDRVSGILDFGDVVDTPVIYDVAVACSYQVTSSGHPLSLATELLSAYHAVNPLLDEEIDILFDLINTRNAMTVTITEWRSKLYPENSAYILRNNPRASLALQQYATISERDARSAFRNACGIQ</sequence>
<dbReference type="Pfam" id="PF02626">
    <property type="entry name" value="CT_A_B"/>
    <property type="match status" value="1"/>
</dbReference>
<evidence type="ECO:0000313" key="7">
    <source>
        <dbReference type="Proteomes" id="UP001152604"/>
    </source>
</evidence>
<feature type="domain" description="Carboxyltransferase" evidence="5">
    <location>
        <begin position="24"/>
        <end position="316"/>
    </location>
</feature>
<dbReference type="Pfam" id="PF01636">
    <property type="entry name" value="APH"/>
    <property type="match status" value="1"/>
</dbReference>
<evidence type="ECO:0000313" key="6">
    <source>
        <dbReference type="EMBL" id="CAH2396520.1"/>
    </source>
</evidence>
<keyword evidence="6" id="KW-0418">Kinase</keyword>
<dbReference type="NCBIfam" id="TIGR00724">
    <property type="entry name" value="urea_amlyse_rel"/>
    <property type="match status" value="1"/>
</dbReference>
<accession>A0ABN8JG79</accession>
<dbReference type="InterPro" id="IPR003778">
    <property type="entry name" value="CT_A_B"/>
</dbReference>
<dbReference type="EC" id="2.7.1.81" evidence="6"/>
<dbReference type="SMART" id="SM00797">
    <property type="entry name" value="AHS2"/>
    <property type="match status" value="1"/>
</dbReference>
<dbReference type="PANTHER" id="PTHR43309">
    <property type="entry name" value="5-OXOPROLINASE SUBUNIT C"/>
    <property type="match status" value="1"/>
</dbReference>
<keyword evidence="7" id="KW-1185">Reference proteome</keyword>
<comment type="caution">
    <text evidence="6">The sequence shown here is derived from an EMBL/GenBank/DDBJ whole genome shotgun (WGS) entry which is preliminary data.</text>
</comment>
<dbReference type="InterPro" id="IPR052708">
    <property type="entry name" value="PxpC"/>
</dbReference>
<name>A0ABN8JG79_9HYPH</name>
<dbReference type="InterPro" id="IPR011009">
    <property type="entry name" value="Kinase-like_dom_sf"/>
</dbReference>
<dbReference type="RefSeq" id="WP_254023832.1">
    <property type="nucleotide sequence ID" value="NZ_CAKXZS010000009.1"/>
</dbReference>
<keyword evidence="3" id="KW-0067">ATP-binding</keyword>
<dbReference type="EMBL" id="CAKXZS010000009">
    <property type="protein sequence ID" value="CAH2396520.1"/>
    <property type="molecule type" value="Genomic_DNA"/>
</dbReference>
<evidence type="ECO:0000256" key="2">
    <source>
        <dbReference type="ARBA" id="ARBA00022801"/>
    </source>
</evidence>
<reference evidence="6" key="1">
    <citation type="submission" date="2022-03" db="EMBL/GenBank/DDBJ databases">
        <authorList>
            <person name="Brunel B."/>
        </authorList>
    </citation>
    <scope>NUCLEOTIDE SEQUENCE</scope>
    <source>
        <strain evidence="6">STM4922sample</strain>
    </source>
</reference>
<protein>
    <submittedName>
        <fullName evidence="6">Hydroxylysine kinase</fullName>
        <ecNumber evidence="6">2.7.1.81</ecNumber>
    </submittedName>
</protein>
<dbReference type="SUPFAM" id="SSF50891">
    <property type="entry name" value="Cyclophilin-like"/>
    <property type="match status" value="1"/>
</dbReference>
<keyword evidence="6" id="KW-0808">Transferase</keyword>
<evidence type="ECO:0000256" key="4">
    <source>
        <dbReference type="SAM" id="MobiDB-lite"/>
    </source>
</evidence>
<dbReference type="InterPro" id="IPR002575">
    <property type="entry name" value="Aminoglycoside_PTrfase"/>
</dbReference>
<evidence type="ECO:0000256" key="3">
    <source>
        <dbReference type="ARBA" id="ARBA00022840"/>
    </source>
</evidence>
<gene>
    <name evidence="6" type="ORF">MES4922_170003</name>
</gene>
<dbReference type="GO" id="GO:0047992">
    <property type="term" value="F:hydroxylysine kinase activity"/>
    <property type="evidence" value="ECO:0007669"/>
    <property type="project" value="UniProtKB-EC"/>
</dbReference>
<dbReference type="Proteomes" id="UP001152604">
    <property type="component" value="Unassembled WGS sequence"/>
</dbReference>
<proteinExistence type="predicted"/>
<feature type="region of interest" description="Disordered" evidence="4">
    <location>
        <begin position="328"/>
        <end position="358"/>
    </location>
</feature>